<comment type="caution">
    <text evidence="2">The sequence shown here is derived from an EMBL/GenBank/DDBJ whole genome shotgun (WGS) entry which is preliminary data.</text>
</comment>
<protein>
    <recommendedName>
        <fullName evidence="4">LPS-assembly lipoprotein</fullName>
    </recommendedName>
</protein>
<evidence type="ECO:0000313" key="3">
    <source>
        <dbReference type="Proteomes" id="UP000248659"/>
    </source>
</evidence>
<feature type="chain" id="PRO_5046956642" description="LPS-assembly lipoprotein" evidence="1">
    <location>
        <begin position="25"/>
        <end position="183"/>
    </location>
</feature>
<gene>
    <name evidence="2" type="ORF">BYZ73_01165</name>
</gene>
<proteinExistence type="predicted"/>
<keyword evidence="3" id="KW-1185">Reference proteome</keyword>
<evidence type="ECO:0000313" key="2">
    <source>
        <dbReference type="EMBL" id="RAP43399.1"/>
    </source>
</evidence>
<dbReference type="EMBL" id="MUAV01000001">
    <property type="protein sequence ID" value="RAP43399.1"/>
    <property type="molecule type" value="Genomic_DNA"/>
</dbReference>
<name>A0ABX9DP38_9RHOB</name>
<organism evidence="2 3">
    <name type="scientific">Rhodovulum viride</name>
    <dbReference type="NCBI Taxonomy" id="1231134"/>
    <lineage>
        <taxon>Bacteria</taxon>
        <taxon>Pseudomonadati</taxon>
        <taxon>Pseudomonadota</taxon>
        <taxon>Alphaproteobacteria</taxon>
        <taxon>Rhodobacterales</taxon>
        <taxon>Paracoccaceae</taxon>
        <taxon>Rhodovulum</taxon>
    </lineage>
</organism>
<reference evidence="2 3" key="1">
    <citation type="submission" date="2017-01" db="EMBL/GenBank/DDBJ databases">
        <title>Genome sequence of Rhodovulum viride JA756.</title>
        <authorList>
            <person name="Lakshmi K.V."/>
            <person name="Tushar L.D."/>
            <person name="Sasikala C."/>
            <person name="Venkataramana C."/>
        </authorList>
    </citation>
    <scope>NUCLEOTIDE SEQUENCE [LARGE SCALE GENOMIC DNA]</scope>
    <source>
        <strain evidence="2 3">JA756</strain>
    </source>
</reference>
<feature type="signal peptide" evidence="1">
    <location>
        <begin position="1"/>
        <end position="24"/>
    </location>
</feature>
<sequence length="183" mass="19303">MTMPMPRPFGALALCALLSACAHGADETAMIPAAIAPLPAGNPHRGAISDIETAGGKDTNPALASQIADADFKAALRSALLLSGAYSASGRYVLRAEIEEITQPLFGLDMQVGLTVRYRLQDRAGKTRWERRIVTRHTARLGESFLGSERLRYANEGAARENIAAFLRALGAEARAGGVAGVS</sequence>
<dbReference type="PROSITE" id="PS51257">
    <property type="entry name" value="PROKAR_LIPOPROTEIN"/>
    <property type="match status" value="1"/>
</dbReference>
<keyword evidence="1" id="KW-0732">Signal</keyword>
<evidence type="ECO:0000256" key="1">
    <source>
        <dbReference type="SAM" id="SignalP"/>
    </source>
</evidence>
<accession>A0ABX9DP38</accession>
<dbReference type="Proteomes" id="UP000248659">
    <property type="component" value="Unassembled WGS sequence"/>
</dbReference>
<evidence type="ECO:0008006" key="4">
    <source>
        <dbReference type="Google" id="ProtNLM"/>
    </source>
</evidence>